<dbReference type="AlphaFoldDB" id="A0AA41SN01"/>
<sequence length="127" mass="14716">ELLFPDDLFTNWPMFHNLVYLKVTSKITFSMDTTLFNFLRISPNLVRIHIAQGYVKHLSSTDSGSRPDIVPQCMLLHLKLTFLKNARVLQRMIIKFRSCISTVRQNNVMKKLLKFPRGSNSCTIEVS</sequence>
<feature type="non-terminal residue" evidence="2">
    <location>
        <position position="127"/>
    </location>
</feature>
<dbReference type="EMBL" id="JAJJMA010185221">
    <property type="protein sequence ID" value="MCL7037960.1"/>
    <property type="molecule type" value="Genomic_DNA"/>
</dbReference>
<evidence type="ECO:0000313" key="3">
    <source>
        <dbReference type="Proteomes" id="UP001177140"/>
    </source>
</evidence>
<comment type="caution">
    <text evidence="2">The sequence shown here is derived from an EMBL/GenBank/DDBJ whole genome shotgun (WGS) entry which is preliminary data.</text>
</comment>
<evidence type="ECO:0000313" key="2">
    <source>
        <dbReference type="EMBL" id="MCL7037960.1"/>
    </source>
</evidence>
<proteinExistence type="predicted"/>
<feature type="domain" description="FBD" evidence="1">
    <location>
        <begin position="72"/>
        <end position="127"/>
    </location>
</feature>
<accession>A0AA41SN01</accession>
<gene>
    <name evidence="2" type="ORF">MKW94_009988</name>
</gene>
<dbReference type="InterPro" id="IPR006566">
    <property type="entry name" value="FBD"/>
</dbReference>
<reference evidence="2" key="1">
    <citation type="submission" date="2022-03" db="EMBL/GenBank/DDBJ databases">
        <title>A functionally conserved STORR gene fusion in Papaver species that diverged 16.8 million years ago.</title>
        <authorList>
            <person name="Catania T."/>
        </authorList>
    </citation>
    <scope>NUCLEOTIDE SEQUENCE</scope>
    <source>
        <strain evidence="2">S-191538</strain>
    </source>
</reference>
<organism evidence="2 3">
    <name type="scientific">Papaver nudicaule</name>
    <name type="common">Iceland poppy</name>
    <dbReference type="NCBI Taxonomy" id="74823"/>
    <lineage>
        <taxon>Eukaryota</taxon>
        <taxon>Viridiplantae</taxon>
        <taxon>Streptophyta</taxon>
        <taxon>Embryophyta</taxon>
        <taxon>Tracheophyta</taxon>
        <taxon>Spermatophyta</taxon>
        <taxon>Magnoliopsida</taxon>
        <taxon>Ranunculales</taxon>
        <taxon>Papaveraceae</taxon>
        <taxon>Papaveroideae</taxon>
        <taxon>Papaver</taxon>
    </lineage>
</organism>
<keyword evidence="3" id="KW-1185">Reference proteome</keyword>
<dbReference type="SMART" id="SM00579">
    <property type="entry name" value="FBD"/>
    <property type="match status" value="1"/>
</dbReference>
<evidence type="ECO:0000259" key="1">
    <source>
        <dbReference type="SMART" id="SM00579"/>
    </source>
</evidence>
<dbReference type="Proteomes" id="UP001177140">
    <property type="component" value="Unassembled WGS sequence"/>
</dbReference>
<protein>
    <recommendedName>
        <fullName evidence="1">FBD domain-containing protein</fullName>
    </recommendedName>
</protein>
<name>A0AA41SN01_PAPNU</name>